<keyword evidence="2" id="KW-0472">Membrane</keyword>
<protein>
    <submittedName>
        <fullName evidence="3">Uncharacterized protein</fullName>
    </submittedName>
</protein>
<dbReference type="EMBL" id="JASCZI010091073">
    <property type="protein sequence ID" value="MED6148814.1"/>
    <property type="molecule type" value="Genomic_DNA"/>
</dbReference>
<feature type="compositionally biased region" description="Basic and acidic residues" evidence="1">
    <location>
        <begin position="119"/>
        <end position="134"/>
    </location>
</feature>
<evidence type="ECO:0000313" key="3">
    <source>
        <dbReference type="EMBL" id="MED6148814.1"/>
    </source>
</evidence>
<gene>
    <name evidence="3" type="ORF">PIB30_056487</name>
</gene>
<evidence type="ECO:0000313" key="4">
    <source>
        <dbReference type="Proteomes" id="UP001341840"/>
    </source>
</evidence>
<feature type="transmembrane region" description="Helical" evidence="2">
    <location>
        <begin position="56"/>
        <end position="77"/>
    </location>
</feature>
<comment type="caution">
    <text evidence="3">The sequence shown here is derived from an EMBL/GenBank/DDBJ whole genome shotgun (WGS) entry which is preliminary data.</text>
</comment>
<feature type="transmembrane region" description="Helical" evidence="2">
    <location>
        <begin position="83"/>
        <end position="102"/>
    </location>
</feature>
<proteinExistence type="predicted"/>
<keyword evidence="4" id="KW-1185">Reference proteome</keyword>
<keyword evidence="2" id="KW-0812">Transmembrane</keyword>
<sequence length="170" mass="18641">MASVSERPFLSSAMHILPILSVWLASLGPCISLFGQNQVAVLPLLASSNRRLSRNSLAAVAAFLCNGGSGVFCVALLRIWVLAIHFCYWTVVCISTGTLLSLTKKNHCERMTYVENKPFPDSETTEKDEHKELVEQSNDGNIGAGKDPLLKPGDNVDLCEPRIFNHDLNN</sequence>
<name>A0ABU6TJZ6_9FABA</name>
<accession>A0ABU6TJZ6</accession>
<feature type="region of interest" description="Disordered" evidence="1">
    <location>
        <begin position="119"/>
        <end position="153"/>
    </location>
</feature>
<feature type="transmembrane region" description="Helical" evidence="2">
    <location>
        <begin position="12"/>
        <end position="35"/>
    </location>
</feature>
<organism evidence="3 4">
    <name type="scientific">Stylosanthes scabra</name>
    <dbReference type="NCBI Taxonomy" id="79078"/>
    <lineage>
        <taxon>Eukaryota</taxon>
        <taxon>Viridiplantae</taxon>
        <taxon>Streptophyta</taxon>
        <taxon>Embryophyta</taxon>
        <taxon>Tracheophyta</taxon>
        <taxon>Spermatophyta</taxon>
        <taxon>Magnoliopsida</taxon>
        <taxon>eudicotyledons</taxon>
        <taxon>Gunneridae</taxon>
        <taxon>Pentapetalae</taxon>
        <taxon>rosids</taxon>
        <taxon>fabids</taxon>
        <taxon>Fabales</taxon>
        <taxon>Fabaceae</taxon>
        <taxon>Papilionoideae</taxon>
        <taxon>50 kb inversion clade</taxon>
        <taxon>dalbergioids sensu lato</taxon>
        <taxon>Dalbergieae</taxon>
        <taxon>Pterocarpus clade</taxon>
        <taxon>Stylosanthes</taxon>
    </lineage>
</organism>
<keyword evidence="2" id="KW-1133">Transmembrane helix</keyword>
<reference evidence="3 4" key="1">
    <citation type="journal article" date="2023" name="Plants (Basel)">
        <title>Bridging the Gap: Combining Genomics and Transcriptomics Approaches to Understand Stylosanthes scabra, an Orphan Legume from the Brazilian Caatinga.</title>
        <authorList>
            <person name="Ferreira-Neto J.R.C."/>
            <person name="da Silva M.D."/>
            <person name="Binneck E."/>
            <person name="de Melo N.F."/>
            <person name="da Silva R.H."/>
            <person name="de Melo A.L.T.M."/>
            <person name="Pandolfi V."/>
            <person name="Bustamante F.O."/>
            <person name="Brasileiro-Vidal A.C."/>
            <person name="Benko-Iseppon A.M."/>
        </authorList>
    </citation>
    <scope>NUCLEOTIDE SEQUENCE [LARGE SCALE GENOMIC DNA]</scope>
    <source>
        <tissue evidence="3">Leaves</tissue>
    </source>
</reference>
<evidence type="ECO:0000256" key="2">
    <source>
        <dbReference type="SAM" id="Phobius"/>
    </source>
</evidence>
<dbReference type="Proteomes" id="UP001341840">
    <property type="component" value="Unassembled WGS sequence"/>
</dbReference>
<evidence type="ECO:0000256" key="1">
    <source>
        <dbReference type="SAM" id="MobiDB-lite"/>
    </source>
</evidence>